<sequence>MPLPRKSKLVRLTIWDNETANFRELNHISTRKN</sequence>
<accession>A0ABQ8D0R3</accession>
<gene>
    <name evidence="1" type="ORF">HID58_022851</name>
</gene>
<dbReference type="EMBL" id="JAGKQM010000006">
    <property type="protein sequence ID" value="KAH0922833.1"/>
    <property type="molecule type" value="Genomic_DNA"/>
</dbReference>
<name>A0ABQ8D0R3_BRANA</name>
<evidence type="ECO:0000313" key="2">
    <source>
        <dbReference type="Proteomes" id="UP000824890"/>
    </source>
</evidence>
<proteinExistence type="predicted"/>
<comment type="caution">
    <text evidence="1">The sequence shown here is derived from an EMBL/GenBank/DDBJ whole genome shotgun (WGS) entry which is preliminary data.</text>
</comment>
<keyword evidence="2" id="KW-1185">Reference proteome</keyword>
<evidence type="ECO:0000313" key="1">
    <source>
        <dbReference type="EMBL" id="KAH0922833.1"/>
    </source>
</evidence>
<protein>
    <recommendedName>
        <fullName evidence="3">C2 domain-containing protein</fullName>
    </recommendedName>
</protein>
<evidence type="ECO:0008006" key="3">
    <source>
        <dbReference type="Google" id="ProtNLM"/>
    </source>
</evidence>
<dbReference type="Proteomes" id="UP000824890">
    <property type="component" value="Unassembled WGS sequence"/>
</dbReference>
<reference evidence="1 2" key="1">
    <citation type="submission" date="2021-05" db="EMBL/GenBank/DDBJ databases">
        <title>Genome Assembly of Synthetic Allotetraploid Brassica napus Reveals Homoeologous Exchanges between Subgenomes.</title>
        <authorList>
            <person name="Davis J.T."/>
        </authorList>
    </citation>
    <scope>NUCLEOTIDE SEQUENCE [LARGE SCALE GENOMIC DNA]</scope>
    <source>
        <strain evidence="2">cv. Da-Ae</strain>
        <tissue evidence="1">Seedling</tissue>
    </source>
</reference>
<organism evidence="1 2">
    <name type="scientific">Brassica napus</name>
    <name type="common">Rape</name>
    <dbReference type="NCBI Taxonomy" id="3708"/>
    <lineage>
        <taxon>Eukaryota</taxon>
        <taxon>Viridiplantae</taxon>
        <taxon>Streptophyta</taxon>
        <taxon>Embryophyta</taxon>
        <taxon>Tracheophyta</taxon>
        <taxon>Spermatophyta</taxon>
        <taxon>Magnoliopsida</taxon>
        <taxon>eudicotyledons</taxon>
        <taxon>Gunneridae</taxon>
        <taxon>Pentapetalae</taxon>
        <taxon>rosids</taxon>
        <taxon>malvids</taxon>
        <taxon>Brassicales</taxon>
        <taxon>Brassicaceae</taxon>
        <taxon>Brassiceae</taxon>
        <taxon>Brassica</taxon>
    </lineage>
</organism>